<dbReference type="Pfam" id="PF14681">
    <property type="entry name" value="UPRTase"/>
    <property type="match status" value="1"/>
</dbReference>
<sequence>MGRLNQLSHPLVAHHLATMRDEKTSPAEFRATVSRLAMLLGVYATEDLPTAATTVRTPLADCPSQTLAVRVGLVPILRAGLGLVEPLHQLIPDAEVWHLGMYRNEETAEPVSYYDKLPSRDAVDVALVLDPMLATGGSIRSAVERLIRWGVPDIRVLSVIAARPGLERVQAEFPDVSIFVCAVDPSLNDQQFIVPGLGDAGDRIFNTVD</sequence>
<keyword evidence="5" id="KW-0021">Allosteric enzyme</keyword>
<keyword evidence="6 15" id="KW-0328">Glycosyltransferase</keyword>
<comment type="catalytic activity">
    <reaction evidence="10">
        <text>UMP + diphosphate = 5-phospho-alpha-D-ribose 1-diphosphate + uracil</text>
        <dbReference type="Rhea" id="RHEA:13017"/>
        <dbReference type="ChEBI" id="CHEBI:17568"/>
        <dbReference type="ChEBI" id="CHEBI:33019"/>
        <dbReference type="ChEBI" id="CHEBI:57865"/>
        <dbReference type="ChEBI" id="CHEBI:58017"/>
        <dbReference type="EC" id="2.4.2.9"/>
    </reaction>
</comment>
<protein>
    <recommendedName>
        <fullName evidence="12 13">Uracil phosphoribosyltransferase</fullName>
        <ecNumber evidence="4 13">2.4.2.9</ecNumber>
    </recommendedName>
</protein>
<dbReference type="InterPro" id="IPR000836">
    <property type="entry name" value="PRTase_dom"/>
</dbReference>
<evidence type="ECO:0000259" key="14">
    <source>
        <dbReference type="Pfam" id="PF14681"/>
    </source>
</evidence>
<dbReference type="GO" id="GO:0005737">
    <property type="term" value="C:cytoplasm"/>
    <property type="evidence" value="ECO:0007669"/>
    <property type="project" value="UniProtKB-ARBA"/>
</dbReference>
<dbReference type="EMBL" id="CP036261">
    <property type="protein sequence ID" value="QDS88036.1"/>
    <property type="molecule type" value="Genomic_DNA"/>
</dbReference>
<dbReference type="FunFam" id="3.40.50.2020:FF:000003">
    <property type="entry name" value="Uracil phosphoribosyltransferase"/>
    <property type="match status" value="1"/>
</dbReference>
<comment type="similarity">
    <text evidence="3">Belongs to the UPRTase family.</text>
</comment>
<evidence type="ECO:0000256" key="8">
    <source>
        <dbReference type="ARBA" id="ARBA00022741"/>
    </source>
</evidence>
<dbReference type="GO" id="GO:0044206">
    <property type="term" value="P:UMP salvage"/>
    <property type="evidence" value="ECO:0007669"/>
    <property type="project" value="UniProtKB-UniPathway"/>
</dbReference>
<evidence type="ECO:0000256" key="12">
    <source>
        <dbReference type="ARBA" id="ARBA00072146"/>
    </source>
</evidence>
<evidence type="ECO:0000256" key="10">
    <source>
        <dbReference type="ARBA" id="ARBA00052919"/>
    </source>
</evidence>
<keyword evidence="8" id="KW-0547">Nucleotide-binding</keyword>
<gene>
    <name evidence="15" type="primary">upp</name>
    <name evidence="15" type="ORF">EC9_22220</name>
</gene>
<dbReference type="InterPro" id="IPR029057">
    <property type="entry name" value="PRTase-like"/>
</dbReference>
<evidence type="ECO:0000256" key="9">
    <source>
        <dbReference type="ARBA" id="ARBA00023134"/>
    </source>
</evidence>
<evidence type="ECO:0000256" key="6">
    <source>
        <dbReference type="ARBA" id="ARBA00022676"/>
    </source>
</evidence>
<accession>A0A517LZJ1</accession>
<comment type="function">
    <text evidence="11">Catalyzes the conversion of uracil and 5-phospho-alpha-D-ribose 1-diphosphate (PRPP) to UMP and diphosphate.</text>
</comment>
<dbReference type="SUPFAM" id="SSF53271">
    <property type="entry name" value="PRTase-like"/>
    <property type="match status" value="1"/>
</dbReference>
<dbReference type="Gene3D" id="3.40.50.2020">
    <property type="match status" value="1"/>
</dbReference>
<keyword evidence="7 15" id="KW-0808">Transferase</keyword>
<comment type="pathway">
    <text evidence="2">Pyrimidine metabolism; UMP biosynthesis via salvage pathway; UMP from uracil: step 1/1.</text>
</comment>
<evidence type="ECO:0000256" key="1">
    <source>
        <dbReference type="ARBA" id="ARBA00001946"/>
    </source>
</evidence>
<reference evidence="15 16" key="1">
    <citation type="submission" date="2019-02" db="EMBL/GenBank/DDBJ databases">
        <title>Deep-cultivation of Planctomycetes and their phenomic and genomic characterization uncovers novel biology.</title>
        <authorList>
            <person name="Wiegand S."/>
            <person name="Jogler M."/>
            <person name="Boedeker C."/>
            <person name="Pinto D."/>
            <person name="Vollmers J."/>
            <person name="Rivas-Marin E."/>
            <person name="Kohn T."/>
            <person name="Peeters S.H."/>
            <person name="Heuer A."/>
            <person name="Rast P."/>
            <person name="Oberbeckmann S."/>
            <person name="Bunk B."/>
            <person name="Jeske O."/>
            <person name="Meyerdierks A."/>
            <person name="Storesund J.E."/>
            <person name="Kallscheuer N."/>
            <person name="Luecker S."/>
            <person name="Lage O.M."/>
            <person name="Pohl T."/>
            <person name="Merkel B.J."/>
            <person name="Hornburger P."/>
            <person name="Mueller R.-W."/>
            <person name="Bruemmer F."/>
            <person name="Labrenz M."/>
            <person name="Spormann A.M."/>
            <person name="Op den Camp H."/>
            <person name="Overmann J."/>
            <person name="Amann R."/>
            <person name="Jetten M.S.M."/>
            <person name="Mascher T."/>
            <person name="Medema M.H."/>
            <person name="Devos D.P."/>
            <person name="Kaster A.-K."/>
            <person name="Ovreas L."/>
            <person name="Rohde M."/>
            <person name="Galperin M.Y."/>
            <person name="Jogler C."/>
        </authorList>
    </citation>
    <scope>NUCLEOTIDE SEQUENCE [LARGE SCALE GENOMIC DNA]</scope>
    <source>
        <strain evidence="15 16">EC9</strain>
    </source>
</reference>
<dbReference type="OrthoDB" id="9781675at2"/>
<dbReference type="PANTHER" id="PTHR32315:SF4">
    <property type="entry name" value="URACIL PHOSPHORIBOSYLTRANSFERASE, CHLOROPLASTIC"/>
    <property type="match status" value="1"/>
</dbReference>
<proteinExistence type="inferred from homology"/>
<evidence type="ECO:0000256" key="7">
    <source>
        <dbReference type="ARBA" id="ARBA00022679"/>
    </source>
</evidence>
<evidence type="ECO:0000256" key="2">
    <source>
        <dbReference type="ARBA" id="ARBA00005180"/>
    </source>
</evidence>
<dbReference type="CDD" id="cd06223">
    <property type="entry name" value="PRTases_typeI"/>
    <property type="match status" value="1"/>
</dbReference>
<evidence type="ECO:0000313" key="15">
    <source>
        <dbReference type="EMBL" id="QDS88036.1"/>
    </source>
</evidence>
<dbReference type="InterPro" id="IPR050054">
    <property type="entry name" value="UPRTase/APRTase"/>
</dbReference>
<keyword evidence="9" id="KW-0342">GTP-binding</keyword>
<dbReference type="KEGG" id="ruv:EC9_22220"/>
<dbReference type="GO" id="GO:0006223">
    <property type="term" value="P:uracil salvage"/>
    <property type="evidence" value="ECO:0007669"/>
    <property type="project" value="InterPro"/>
</dbReference>
<dbReference type="Proteomes" id="UP000319557">
    <property type="component" value="Chromosome"/>
</dbReference>
<keyword evidence="16" id="KW-1185">Reference proteome</keyword>
<dbReference type="NCBIfam" id="TIGR01091">
    <property type="entry name" value="upp"/>
    <property type="match status" value="1"/>
</dbReference>
<evidence type="ECO:0000256" key="5">
    <source>
        <dbReference type="ARBA" id="ARBA00022533"/>
    </source>
</evidence>
<dbReference type="RefSeq" id="WP_145283688.1">
    <property type="nucleotide sequence ID" value="NZ_CP036261.1"/>
</dbReference>
<name>A0A517LZJ1_9BACT</name>
<evidence type="ECO:0000313" key="16">
    <source>
        <dbReference type="Proteomes" id="UP000319557"/>
    </source>
</evidence>
<dbReference type="InterPro" id="IPR005765">
    <property type="entry name" value="UPRT"/>
</dbReference>
<comment type="cofactor">
    <cofactor evidence="1">
        <name>Mg(2+)</name>
        <dbReference type="ChEBI" id="CHEBI:18420"/>
    </cofactor>
</comment>
<dbReference type="AlphaFoldDB" id="A0A517LZJ1"/>
<evidence type="ECO:0000256" key="3">
    <source>
        <dbReference type="ARBA" id="ARBA00009516"/>
    </source>
</evidence>
<dbReference type="EC" id="2.4.2.9" evidence="4 13"/>
<dbReference type="PANTHER" id="PTHR32315">
    <property type="entry name" value="ADENINE PHOSPHORIBOSYLTRANSFERASE"/>
    <property type="match status" value="1"/>
</dbReference>
<dbReference type="GO" id="GO:0004845">
    <property type="term" value="F:uracil phosphoribosyltransferase activity"/>
    <property type="evidence" value="ECO:0007669"/>
    <property type="project" value="UniProtKB-UniRule"/>
</dbReference>
<dbReference type="GO" id="GO:0005525">
    <property type="term" value="F:GTP binding"/>
    <property type="evidence" value="ECO:0007669"/>
    <property type="project" value="UniProtKB-KW"/>
</dbReference>
<dbReference type="NCBIfam" id="NF001097">
    <property type="entry name" value="PRK00129.1"/>
    <property type="match status" value="1"/>
</dbReference>
<evidence type="ECO:0000256" key="4">
    <source>
        <dbReference type="ARBA" id="ARBA00011894"/>
    </source>
</evidence>
<feature type="domain" description="Phosphoribosyltransferase" evidence="14">
    <location>
        <begin position="7"/>
        <end position="207"/>
    </location>
</feature>
<organism evidence="15 16">
    <name type="scientific">Rosistilla ulvae</name>
    <dbReference type="NCBI Taxonomy" id="1930277"/>
    <lineage>
        <taxon>Bacteria</taxon>
        <taxon>Pseudomonadati</taxon>
        <taxon>Planctomycetota</taxon>
        <taxon>Planctomycetia</taxon>
        <taxon>Pirellulales</taxon>
        <taxon>Pirellulaceae</taxon>
        <taxon>Rosistilla</taxon>
    </lineage>
</organism>
<dbReference type="UniPathway" id="UPA00574">
    <property type="reaction ID" value="UER00636"/>
</dbReference>
<evidence type="ECO:0000256" key="13">
    <source>
        <dbReference type="NCBIfam" id="TIGR01091"/>
    </source>
</evidence>
<evidence type="ECO:0000256" key="11">
    <source>
        <dbReference type="ARBA" id="ARBA00056901"/>
    </source>
</evidence>